<dbReference type="GO" id="GO:0051028">
    <property type="term" value="P:mRNA transport"/>
    <property type="evidence" value="ECO:0007669"/>
    <property type="project" value="UniProtKB-KW"/>
</dbReference>
<accession>A0A0J6FWA3</accession>
<sequence>MAALPAVMAKPYRRILTSTLHRRFVHASASALLVCYIISILIGTKASLFWSWFPLGSCGLRTLLLFISSLSIFILRVGQLHVGARTTVSSFQTWRQTMFSVSLLETFGWYLFSAWWFSEVYIWSASTDAELNWVKPGRSFERAQLNERPIYLHSFYFLLAVTQATLHLYYDWDELVIPVAKPSDKSDDRRTHPLEPLLPRITRSLQEIVRHAAVRSGITTVVGPFIYVIFLRKRAWSFTLYFAKLFWNFPRSAEEPPGIIPPLHITFLLRSAVSGMLLVVLWQMSNCLFSIFLGRAPLKKGLPLTNDAKDPNGSLLNGLKAKKAPVLTFALWELCLISQQFPDRRKGIFSDIDREGGSAWSQVFDAASDVIKGITRRITQFQSPLPAPTTISAPESKEMKQATTDNDSLQTLPRLAAAPKEDNIFLAMPKGNTRPERFEAAFGSVAKKYGQSPDWTPPAKAKARQIFDRASAMVLSPEQKQRIAASAQDLKLLTNPTAGATPAGSPSTIHPLLQRFLRSPFGMPFRRPYQRRLREVVLGSPYDQVAPLIDATESLTMLLVASLAEDQFGKVQNDVPAVVRLFTETILALEAFVGEKGMNVHWTDVDFPVNANEKAKCNARKVDEVELVLSSLKTGLSKLLATFRLYLREVGVVGKDLQLARQAAGLSVMD</sequence>
<dbReference type="PANTHER" id="PTHR13269">
    <property type="entry name" value="NUCLEOPORIN NDC1"/>
    <property type="match status" value="1"/>
</dbReference>
<dbReference type="GO" id="GO:0005816">
    <property type="term" value="C:spindle pole body"/>
    <property type="evidence" value="ECO:0007669"/>
    <property type="project" value="TreeGrafter"/>
</dbReference>
<reference evidence="14 15" key="1">
    <citation type="submission" date="2007-06" db="EMBL/GenBank/DDBJ databases">
        <title>The Genome Sequence of Coccidioides posadasii RMSCC_3488.</title>
        <authorList>
            <consortium name="Coccidioides Genome Resources Consortium"/>
            <consortium name="The Broad Institute Genome Sequencing Platform"/>
            <person name="Henn M.R."/>
            <person name="Sykes S."/>
            <person name="Young S."/>
            <person name="Jaffe D."/>
            <person name="Berlin A."/>
            <person name="Alvarez P."/>
            <person name="Butler J."/>
            <person name="Gnerre S."/>
            <person name="Grabherr M."/>
            <person name="Mauceli E."/>
            <person name="Brockman W."/>
            <person name="Kodira C."/>
            <person name="Alvarado L."/>
            <person name="Zeng Q."/>
            <person name="Crawford M."/>
            <person name="Antoine C."/>
            <person name="Devon K."/>
            <person name="Galgiani J."/>
            <person name="Orsborn K."/>
            <person name="Lewis M.L."/>
            <person name="Nusbaum C."/>
            <person name="Galagan J."/>
            <person name="Birren B."/>
        </authorList>
    </citation>
    <scope>NUCLEOTIDE SEQUENCE [LARGE SCALE GENOMIC DNA]</scope>
    <source>
        <strain evidence="14 15">RMSCC 3488</strain>
    </source>
</reference>
<dbReference type="PANTHER" id="PTHR13269:SF6">
    <property type="entry name" value="NUCLEOPORIN NDC1"/>
    <property type="match status" value="1"/>
</dbReference>
<organism evidence="14 15">
    <name type="scientific">Coccidioides posadasii RMSCC 3488</name>
    <dbReference type="NCBI Taxonomy" id="454284"/>
    <lineage>
        <taxon>Eukaryota</taxon>
        <taxon>Fungi</taxon>
        <taxon>Dikarya</taxon>
        <taxon>Ascomycota</taxon>
        <taxon>Pezizomycotina</taxon>
        <taxon>Eurotiomycetes</taxon>
        <taxon>Eurotiomycetidae</taxon>
        <taxon>Onygenales</taxon>
        <taxon>Onygenaceae</taxon>
        <taxon>Coccidioides</taxon>
    </lineage>
</organism>
<evidence type="ECO:0000256" key="13">
    <source>
        <dbReference type="SAM" id="Phobius"/>
    </source>
</evidence>
<feature type="transmembrane region" description="Helical" evidence="13">
    <location>
        <begin position="272"/>
        <end position="293"/>
    </location>
</feature>
<comment type="subcellular location">
    <subcellularLocation>
        <location evidence="1">Nucleus membrane</location>
        <topology evidence="1">Multi-pass membrane protein</topology>
    </subcellularLocation>
    <subcellularLocation>
        <location evidence="2">Nucleus</location>
        <location evidence="2">Nuclear pore complex</location>
    </subcellularLocation>
</comment>
<evidence type="ECO:0000256" key="4">
    <source>
        <dbReference type="ARBA" id="ARBA00022448"/>
    </source>
</evidence>
<feature type="transmembrane region" description="Helical" evidence="13">
    <location>
        <begin position="212"/>
        <end position="230"/>
    </location>
</feature>
<dbReference type="EMBL" id="DS268114">
    <property type="protein sequence ID" value="KMM73494.1"/>
    <property type="molecule type" value="Genomic_DNA"/>
</dbReference>
<proteinExistence type="inferred from homology"/>
<protein>
    <recommendedName>
        <fullName evidence="16">Nuclear envelope protein</fullName>
    </recommendedName>
</protein>
<evidence type="ECO:0000256" key="5">
    <source>
        <dbReference type="ARBA" id="ARBA00022692"/>
    </source>
</evidence>
<evidence type="ECO:0000256" key="9">
    <source>
        <dbReference type="ARBA" id="ARBA00023010"/>
    </source>
</evidence>
<keyword evidence="6" id="KW-0509">mRNA transport</keyword>
<keyword evidence="7" id="KW-0653">Protein transport</keyword>
<keyword evidence="10" id="KW-0906">Nuclear pore complex</keyword>
<dbReference type="OrthoDB" id="67850at2759"/>
<evidence type="ECO:0000256" key="2">
    <source>
        <dbReference type="ARBA" id="ARBA00004567"/>
    </source>
</evidence>
<feature type="transmembrane region" description="Helical" evidence="13">
    <location>
        <begin position="98"/>
        <end position="117"/>
    </location>
</feature>
<evidence type="ECO:0000313" key="15">
    <source>
        <dbReference type="Proteomes" id="UP000054567"/>
    </source>
</evidence>
<keyword evidence="12" id="KW-0539">Nucleus</keyword>
<dbReference type="AlphaFoldDB" id="A0A0J6FWA3"/>
<evidence type="ECO:0000256" key="12">
    <source>
        <dbReference type="ARBA" id="ARBA00023242"/>
    </source>
</evidence>
<dbReference type="VEuPathDB" id="FungiDB:CPAG_09782"/>
<evidence type="ECO:0000313" key="14">
    <source>
        <dbReference type="EMBL" id="KMM73494.1"/>
    </source>
</evidence>
<evidence type="ECO:0000256" key="6">
    <source>
        <dbReference type="ARBA" id="ARBA00022816"/>
    </source>
</evidence>
<keyword evidence="5 13" id="KW-0812">Transmembrane</keyword>
<dbReference type="GO" id="GO:0031965">
    <property type="term" value="C:nuclear membrane"/>
    <property type="evidence" value="ECO:0007669"/>
    <property type="project" value="UniProtKB-SubCell"/>
</dbReference>
<dbReference type="InterPro" id="IPR019049">
    <property type="entry name" value="Nucleoporin_prot_Ndc1/Nup"/>
</dbReference>
<dbReference type="GO" id="GO:0015031">
    <property type="term" value="P:protein transport"/>
    <property type="evidence" value="ECO:0007669"/>
    <property type="project" value="UniProtKB-KW"/>
</dbReference>
<comment type="similarity">
    <text evidence="3">Belongs to the NDC1 family.</text>
</comment>
<evidence type="ECO:0000256" key="10">
    <source>
        <dbReference type="ARBA" id="ARBA00023132"/>
    </source>
</evidence>
<evidence type="ECO:0000256" key="8">
    <source>
        <dbReference type="ARBA" id="ARBA00022989"/>
    </source>
</evidence>
<dbReference type="GO" id="GO:0006999">
    <property type="term" value="P:nuclear pore organization"/>
    <property type="evidence" value="ECO:0007669"/>
    <property type="project" value="TreeGrafter"/>
</dbReference>
<keyword evidence="9" id="KW-0811">Translocation</keyword>
<reference evidence="15" key="3">
    <citation type="journal article" date="2010" name="Genome Res.">
        <title>Population genomic sequencing of Coccidioides fungi reveals recent hybridization and transposon control.</title>
        <authorList>
            <person name="Neafsey D.E."/>
            <person name="Barker B.M."/>
            <person name="Sharpton T.J."/>
            <person name="Stajich J.E."/>
            <person name="Park D.J."/>
            <person name="Whiston E."/>
            <person name="Hung C.-Y."/>
            <person name="McMahan C."/>
            <person name="White J."/>
            <person name="Sykes S."/>
            <person name="Heiman D."/>
            <person name="Young S."/>
            <person name="Zeng Q."/>
            <person name="Abouelleil A."/>
            <person name="Aftuck L."/>
            <person name="Bessette D."/>
            <person name="Brown A."/>
            <person name="FitzGerald M."/>
            <person name="Lui A."/>
            <person name="Macdonald J.P."/>
            <person name="Priest M."/>
            <person name="Orbach M.J."/>
            <person name="Galgiani J.N."/>
            <person name="Kirkland T.N."/>
            <person name="Cole G.T."/>
            <person name="Birren B.W."/>
            <person name="Henn M.R."/>
            <person name="Taylor J.W."/>
            <person name="Rounsley S.D."/>
        </authorList>
    </citation>
    <scope>NUCLEOTIDE SEQUENCE [LARGE SCALE GENOMIC DNA]</scope>
    <source>
        <strain evidence="15">RMSCC 3488</strain>
    </source>
</reference>
<dbReference type="Proteomes" id="UP000054567">
    <property type="component" value="Unassembled WGS sequence"/>
</dbReference>
<name>A0A0J6FWA3_COCPO</name>
<dbReference type="GO" id="GO:0070762">
    <property type="term" value="C:nuclear pore transmembrane ring"/>
    <property type="evidence" value="ECO:0007669"/>
    <property type="project" value="TreeGrafter"/>
</dbReference>
<feature type="transmembrane region" description="Helical" evidence="13">
    <location>
        <begin position="24"/>
        <end position="43"/>
    </location>
</feature>
<evidence type="ECO:0000256" key="11">
    <source>
        <dbReference type="ARBA" id="ARBA00023136"/>
    </source>
</evidence>
<evidence type="ECO:0000256" key="1">
    <source>
        <dbReference type="ARBA" id="ARBA00004232"/>
    </source>
</evidence>
<gene>
    <name evidence="14" type="ORF">CPAG_09782</name>
</gene>
<reference evidence="15" key="2">
    <citation type="journal article" date="2009" name="Genome Res.">
        <title>Comparative genomic analyses of the human fungal pathogens Coccidioides and their relatives.</title>
        <authorList>
            <person name="Sharpton T.J."/>
            <person name="Stajich J.E."/>
            <person name="Rounsley S.D."/>
            <person name="Gardner M.J."/>
            <person name="Wortman J.R."/>
            <person name="Jordar V.S."/>
            <person name="Maiti R."/>
            <person name="Kodira C.D."/>
            <person name="Neafsey D.E."/>
            <person name="Zeng Q."/>
            <person name="Hung C.-Y."/>
            <person name="McMahan C."/>
            <person name="Muszewska A."/>
            <person name="Grynberg M."/>
            <person name="Mandel M.A."/>
            <person name="Kellner E.M."/>
            <person name="Barker B.M."/>
            <person name="Galgiani J.N."/>
            <person name="Orbach M.J."/>
            <person name="Kirkland T.N."/>
            <person name="Cole G.T."/>
            <person name="Henn M.R."/>
            <person name="Birren B.W."/>
            <person name="Taylor J.W."/>
        </authorList>
    </citation>
    <scope>NUCLEOTIDE SEQUENCE [LARGE SCALE GENOMIC DNA]</scope>
    <source>
        <strain evidence="15">RMSCC 3488</strain>
    </source>
</reference>
<evidence type="ECO:0000256" key="7">
    <source>
        <dbReference type="ARBA" id="ARBA00022927"/>
    </source>
</evidence>
<keyword evidence="8 13" id="KW-1133">Transmembrane helix</keyword>
<feature type="transmembrane region" description="Helical" evidence="13">
    <location>
        <begin position="49"/>
        <end position="77"/>
    </location>
</feature>
<evidence type="ECO:0008006" key="16">
    <source>
        <dbReference type="Google" id="ProtNLM"/>
    </source>
</evidence>
<keyword evidence="11 13" id="KW-0472">Membrane</keyword>
<dbReference type="GO" id="GO:0070631">
    <property type="term" value="P:spindle pole body localization"/>
    <property type="evidence" value="ECO:0007669"/>
    <property type="project" value="TreeGrafter"/>
</dbReference>
<dbReference type="Pfam" id="PF09531">
    <property type="entry name" value="Ndc1_Nup"/>
    <property type="match status" value="1"/>
</dbReference>
<keyword evidence="4" id="KW-0813">Transport</keyword>
<dbReference type="GO" id="GO:0106166">
    <property type="term" value="F:spindle pole body-nuclear membrane anchor activity"/>
    <property type="evidence" value="ECO:0007669"/>
    <property type="project" value="TreeGrafter"/>
</dbReference>
<evidence type="ECO:0000256" key="3">
    <source>
        <dbReference type="ARBA" id="ARBA00005760"/>
    </source>
</evidence>